<feature type="region of interest" description="Disordered" evidence="1">
    <location>
        <begin position="58"/>
        <end position="167"/>
    </location>
</feature>
<accession>A0ABR2IUI0</accession>
<dbReference type="PANTHER" id="PTHR40069">
    <property type="entry name" value="YWBE PROTEIN"/>
    <property type="match status" value="1"/>
</dbReference>
<organism evidence="2 3">
    <name type="scientific">Apiospora arundinis</name>
    <dbReference type="NCBI Taxonomy" id="335852"/>
    <lineage>
        <taxon>Eukaryota</taxon>
        <taxon>Fungi</taxon>
        <taxon>Dikarya</taxon>
        <taxon>Ascomycota</taxon>
        <taxon>Pezizomycotina</taxon>
        <taxon>Sordariomycetes</taxon>
        <taxon>Xylariomycetidae</taxon>
        <taxon>Amphisphaeriales</taxon>
        <taxon>Apiosporaceae</taxon>
        <taxon>Apiospora</taxon>
    </lineage>
</organism>
<dbReference type="InterPro" id="IPR019240">
    <property type="entry name" value="DUF2196"/>
</dbReference>
<dbReference type="NCBIfam" id="TIGR03833">
    <property type="entry name" value="YwbE family protein"/>
    <property type="match status" value="1"/>
</dbReference>
<dbReference type="Pfam" id="PF09962">
    <property type="entry name" value="DUF2196"/>
    <property type="match status" value="1"/>
</dbReference>
<dbReference type="EMBL" id="JAPCWZ010000004">
    <property type="protein sequence ID" value="KAK8868450.1"/>
    <property type="molecule type" value="Genomic_DNA"/>
</dbReference>
<dbReference type="Proteomes" id="UP001390339">
    <property type="component" value="Unassembled WGS sequence"/>
</dbReference>
<proteinExistence type="predicted"/>
<comment type="caution">
    <text evidence="2">The sequence shown here is derived from an EMBL/GenBank/DDBJ whole genome shotgun (WGS) entry which is preliminary data.</text>
</comment>
<sequence length="199" mass="21066">MASRVPNTTQVIPGASVSIVLKADQRTGREVRGVVRDVLTKGNHHRGIKVRLADGRIGRVQRMAPRPVDDGSAAAQGSTGTTDVPPAATSSGAAPPPHFRNEGRQRPQYQDVRYDGHFEPPTEQLDLAAYIKPPKQRGKKGRKGAKNEPDPDETAAPGSESSNANPAADVVTATATCPVCNAFEGDEAAVAHHVATHFE</sequence>
<dbReference type="PANTHER" id="PTHR40069:SF1">
    <property type="entry name" value="YWBE PROTEIN"/>
    <property type="match status" value="1"/>
</dbReference>
<evidence type="ECO:0008006" key="4">
    <source>
        <dbReference type="Google" id="ProtNLM"/>
    </source>
</evidence>
<feature type="compositionally biased region" description="Basic residues" evidence="1">
    <location>
        <begin position="134"/>
        <end position="144"/>
    </location>
</feature>
<keyword evidence="3" id="KW-1185">Reference proteome</keyword>
<name>A0ABR2IUI0_9PEZI</name>
<evidence type="ECO:0000313" key="2">
    <source>
        <dbReference type="EMBL" id="KAK8868450.1"/>
    </source>
</evidence>
<evidence type="ECO:0000256" key="1">
    <source>
        <dbReference type="SAM" id="MobiDB-lite"/>
    </source>
</evidence>
<protein>
    <recommendedName>
        <fullName evidence="4">YwbE family protein</fullName>
    </recommendedName>
</protein>
<gene>
    <name evidence="2" type="ORF">PGQ11_007028</name>
</gene>
<reference evidence="2 3" key="1">
    <citation type="journal article" date="2024" name="IMA Fungus">
        <title>Apiospora arundinis, a panoply of carbohydrate-active enzymes and secondary metabolites.</title>
        <authorList>
            <person name="Sorensen T."/>
            <person name="Petersen C."/>
            <person name="Muurmann A.T."/>
            <person name="Christiansen J.V."/>
            <person name="Brundto M.L."/>
            <person name="Overgaard C.K."/>
            <person name="Boysen A.T."/>
            <person name="Wollenberg R.D."/>
            <person name="Larsen T.O."/>
            <person name="Sorensen J.L."/>
            <person name="Nielsen K.L."/>
            <person name="Sondergaard T.E."/>
        </authorList>
    </citation>
    <scope>NUCLEOTIDE SEQUENCE [LARGE SCALE GENOMIC DNA]</scope>
    <source>
        <strain evidence="2 3">AAU 773</strain>
    </source>
</reference>
<evidence type="ECO:0000313" key="3">
    <source>
        <dbReference type="Proteomes" id="UP001390339"/>
    </source>
</evidence>